<gene>
    <name evidence="2" type="ORF">PAAG_11071</name>
</gene>
<reference evidence="2 3" key="1">
    <citation type="journal article" date="2011" name="PLoS Genet.">
        <title>Comparative genomic analysis of human fungal pathogens causing paracoccidioidomycosis.</title>
        <authorList>
            <person name="Desjardins C.A."/>
            <person name="Champion M.D."/>
            <person name="Holder J.W."/>
            <person name="Muszewska A."/>
            <person name="Goldberg J."/>
            <person name="Bailao A.M."/>
            <person name="Brigido M.M."/>
            <person name="Ferreira M.E."/>
            <person name="Garcia A.M."/>
            <person name="Grynberg M."/>
            <person name="Gujja S."/>
            <person name="Heiman D.I."/>
            <person name="Henn M.R."/>
            <person name="Kodira C.D."/>
            <person name="Leon-Narvaez H."/>
            <person name="Longo L.V."/>
            <person name="Ma L.J."/>
            <person name="Malavazi I."/>
            <person name="Matsuo A.L."/>
            <person name="Morais F.V."/>
            <person name="Pereira M."/>
            <person name="Rodriguez-Brito S."/>
            <person name="Sakthikumar S."/>
            <person name="Salem-Izacc S.M."/>
            <person name="Sykes S.M."/>
            <person name="Teixeira M.M."/>
            <person name="Vallejo M.C."/>
            <person name="Walter M.E."/>
            <person name="Yandava C."/>
            <person name="Young S."/>
            <person name="Zeng Q."/>
            <person name="Zucker J."/>
            <person name="Felipe M.S."/>
            <person name="Goldman G.H."/>
            <person name="Haas B.J."/>
            <person name="McEwen J.G."/>
            <person name="Nino-Vega G."/>
            <person name="Puccia R."/>
            <person name="San-Blas G."/>
            <person name="Soares C.M."/>
            <person name="Birren B.W."/>
            <person name="Cuomo C.A."/>
        </authorList>
    </citation>
    <scope>NUCLEOTIDE SEQUENCE [LARGE SCALE GENOMIC DNA]</scope>
    <source>
        <strain evidence="3">ATCC MYA-826 / Pb01</strain>
    </source>
</reference>
<feature type="region of interest" description="Disordered" evidence="1">
    <location>
        <begin position="1"/>
        <end position="54"/>
    </location>
</feature>
<accession>A0A0A2V7R6</accession>
<evidence type="ECO:0000313" key="2">
    <source>
        <dbReference type="EMBL" id="KGQ02120.1"/>
    </source>
</evidence>
<organism evidence="2 3">
    <name type="scientific">Paracoccidioides lutzii (strain ATCC MYA-826 / Pb01)</name>
    <name type="common">Paracoccidioides brasiliensis</name>
    <dbReference type="NCBI Taxonomy" id="502779"/>
    <lineage>
        <taxon>Eukaryota</taxon>
        <taxon>Fungi</taxon>
        <taxon>Dikarya</taxon>
        <taxon>Ascomycota</taxon>
        <taxon>Pezizomycotina</taxon>
        <taxon>Eurotiomycetes</taxon>
        <taxon>Eurotiomycetidae</taxon>
        <taxon>Onygenales</taxon>
        <taxon>Ajellomycetaceae</taxon>
        <taxon>Paracoccidioides</taxon>
    </lineage>
</organism>
<evidence type="ECO:0000256" key="1">
    <source>
        <dbReference type="SAM" id="MobiDB-lite"/>
    </source>
</evidence>
<dbReference type="EMBL" id="KN293992">
    <property type="protein sequence ID" value="KGQ02120.1"/>
    <property type="molecule type" value="Genomic_DNA"/>
</dbReference>
<dbReference type="KEGG" id="pbl:PAAG_11071"/>
<dbReference type="AlphaFoldDB" id="A0A0A2V7R6"/>
<dbReference type="Proteomes" id="UP000002059">
    <property type="component" value="Partially assembled WGS sequence"/>
</dbReference>
<keyword evidence="3" id="KW-1185">Reference proteome</keyword>
<feature type="compositionally biased region" description="Acidic residues" evidence="1">
    <location>
        <begin position="45"/>
        <end position="54"/>
    </location>
</feature>
<protein>
    <submittedName>
        <fullName evidence="2">Uncharacterized protein</fullName>
    </submittedName>
</protein>
<feature type="compositionally biased region" description="Basic and acidic residues" evidence="1">
    <location>
        <begin position="8"/>
        <end position="21"/>
    </location>
</feature>
<dbReference type="HOGENOM" id="CLU_2776609_0_0_1"/>
<proteinExistence type="predicted"/>
<sequence>MELTGSCRDGKSERAGVERTTDAAAGTRRRSWTRQLSRDRHAAAADDDDDEDENEAALLVVSAAAFSPH</sequence>
<dbReference type="VEuPathDB" id="FungiDB:PAAG_11071"/>
<evidence type="ECO:0000313" key="3">
    <source>
        <dbReference type="Proteomes" id="UP000002059"/>
    </source>
</evidence>
<dbReference type="GeneID" id="26970204"/>
<name>A0A0A2V7R6_PARBA</name>
<dbReference type="RefSeq" id="XP_015703583.1">
    <property type="nucleotide sequence ID" value="XM_015846779.1"/>
</dbReference>